<accession>A0A3A4KGJ0</accession>
<evidence type="ECO:0000313" key="1">
    <source>
        <dbReference type="EMBL" id="RJO78434.1"/>
    </source>
</evidence>
<dbReference type="OrthoDB" id="153065at2"/>
<keyword evidence="2" id="KW-1185">Reference proteome</keyword>
<organism evidence="1 2">
    <name type="scientific">Nocardia panacis</name>
    <dbReference type="NCBI Taxonomy" id="2340916"/>
    <lineage>
        <taxon>Bacteria</taxon>
        <taxon>Bacillati</taxon>
        <taxon>Actinomycetota</taxon>
        <taxon>Actinomycetes</taxon>
        <taxon>Mycobacteriales</taxon>
        <taxon>Nocardiaceae</taxon>
        <taxon>Nocardia</taxon>
    </lineage>
</organism>
<name>A0A3A4KGJ0_9NOCA</name>
<dbReference type="RefSeq" id="WP_120038798.1">
    <property type="nucleotide sequence ID" value="NZ_QZFU01000013.1"/>
</dbReference>
<protein>
    <submittedName>
        <fullName evidence="1">Uncharacterized protein</fullName>
    </submittedName>
</protein>
<comment type="caution">
    <text evidence="1">The sequence shown here is derived from an EMBL/GenBank/DDBJ whole genome shotgun (WGS) entry which is preliminary data.</text>
</comment>
<sequence>MVTRDELVRAAARENAQWCEVMCRTHGTVGEFEAAVWSSARRTPPLYPDAVTLRPEATAAEVLARIDRESPGASVKDSFGCLDLSEAGFGVLFEAHWIHRPASRPRPATVRPWVRIGDAELSGWVAAWSGGELPGWVFRPELLAAESVSLLGCREHGRFVAGAVVHRAGPLVGVSNLFYAGIPAEDAWSGCLNAIARWWPGHAVVGYEQGDDLAAAVGHGFDPIGVVRVWTDVARAGANAHDRG</sequence>
<dbReference type="Proteomes" id="UP000266677">
    <property type="component" value="Unassembled WGS sequence"/>
</dbReference>
<reference evidence="1 2" key="1">
    <citation type="submission" date="2018-09" db="EMBL/GenBank/DDBJ databases">
        <title>YIM PH21274 draft genome.</title>
        <authorList>
            <person name="Miao C."/>
        </authorList>
    </citation>
    <scope>NUCLEOTIDE SEQUENCE [LARGE SCALE GENOMIC DNA]</scope>
    <source>
        <strain evidence="1 2">YIM PH 21724</strain>
    </source>
</reference>
<evidence type="ECO:0000313" key="2">
    <source>
        <dbReference type="Proteomes" id="UP000266677"/>
    </source>
</evidence>
<gene>
    <name evidence="1" type="ORF">D5S18_05990</name>
</gene>
<dbReference type="AlphaFoldDB" id="A0A3A4KGJ0"/>
<dbReference type="EMBL" id="QZFU01000013">
    <property type="protein sequence ID" value="RJO78434.1"/>
    <property type="molecule type" value="Genomic_DNA"/>
</dbReference>
<proteinExistence type="predicted"/>